<organism evidence="4 5">
    <name type="scientific">Amphibalanus amphitrite</name>
    <name type="common">Striped barnacle</name>
    <name type="synonym">Balanus amphitrite</name>
    <dbReference type="NCBI Taxonomy" id="1232801"/>
    <lineage>
        <taxon>Eukaryota</taxon>
        <taxon>Metazoa</taxon>
        <taxon>Ecdysozoa</taxon>
        <taxon>Arthropoda</taxon>
        <taxon>Crustacea</taxon>
        <taxon>Multicrustacea</taxon>
        <taxon>Cirripedia</taxon>
        <taxon>Thoracica</taxon>
        <taxon>Thoracicalcarea</taxon>
        <taxon>Balanomorpha</taxon>
        <taxon>Balanoidea</taxon>
        <taxon>Balanidae</taxon>
        <taxon>Amphibalaninae</taxon>
        <taxon>Amphibalanus</taxon>
    </lineage>
</organism>
<evidence type="ECO:0000259" key="3">
    <source>
        <dbReference type="Pfam" id="PF00089"/>
    </source>
</evidence>
<evidence type="ECO:0000313" key="5">
    <source>
        <dbReference type="Proteomes" id="UP000440578"/>
    </source>
</evidence>
<feature type="domain" description="Peptidase S1" evidence="3">
    <location>
        <begin position="76"/>
        <end position="181"/>
    </location>
</feature>
<gene>
    <name evidence="4" type="primary">OVCH2_1</name>
    <name evidence="4" type="ORF">FJT64_003327</name>
</gene>
<accession>A0A6A4WDW6</accession>
<proteinExistence type="predicted"/>
<keyword evidence="2" id="KW-0732">Signal</keyword>
<dbReference type="InterPro" id="IPR043504">
    <property type="entry name" value="Peptidase_S1_PA_chymotrypsin"/>
</dbReference>
<dbReference type="SUPFAM" id="SSF50494">
    <property type="entry name" value="Trypsin-like serine proteases"/>
    <property type="match status" value="2"/>
</dbReference>
<feature type="signal peptide" evidence="2">
    <location>
        <begin position="1"/>
        <end position="22"/>
    </location>
</feature>
<dbReference type="GO" id="GO:0004252">
    <property type="term" value="F:serine-type endopeptidase activity"/>
    <property type="evidence" value="ECO:0007669"/>
    <property type="project" value="InterPro"/>
</dbReference>
<dbReference type="GO" id="GO:0006508">
    <property type="term" value="P:proteolysis"/>
    <property type="evidence" value="ECO:0007669"/>
    <property type="project" value="InterPro"/>
</dbReference>
<dbReference type="AlphaFoldDB" id="A0A6A4WDW6"/>
<dbReference type="Gene3D" id="2.40.10.10">
    <property type="entry name" value="Trypsin-like serine proteases"/>
    <property type="match status" value="2"/>
</dbReference>
<dbReference type="Pfam" id="PF00089">
    <property type="entry name" value="Trypsin"/>
    <property type="match status" value="1"/>
</dbReference>
<dbReference type="OrthoDB" id="6339452at2759"/>
<protein>
    <submittedName>
        <fullName evidence="4">Ovochymase-2</fullName>
    </submittedName>
</protein>
<evidence type="ECO:0000256" key="2">
    <source>
        <dbReference type="SAM" id="SignalP"/>
    </source>
</evidence>
<feature type="chain" id="PRO_5025675137" evidence="2">
    <location>
        <begin position="23"/>
        <end position="248"/>
    </location>
</feature>
<dbReference type="PANTHER" id="PTHR24258:SF140">
    <property type="entry name" value="BCDNA.GH08420-RELATED"/>
    <property type="match status" value="1"/>
</dbReference>
<sequence>MRPPPPVTALVLALLVSAPTAAKRPMLATAPPPVVLPPLPTANGLHPDLLPADCGRRPVPPPAGHQPQLAGHPVENPAYTGQFPWHVRLVAREPSGHQEHRCSGLIVSQWHVLTAADCVWNTLPSQVFVRVADVRISVIDEGEHDYAVTDIHVHHARDGAKLADNVALLRLAGASPRAGSVRDGDLPWIVVVASDRPPRRPCTGVIVSARWILTAAECAPALTTLEVYPASEYFFRANPDRADTHTAY</sequence>
<dbReference type="PANTHER" id="PTHR24258">
    <property type="entry name" value="SERINE PROTEASE-RELATED"/>
    <property type="match status" value="1"/>
</dbReference>
<dbReference type="Proteomes" id="UP000440578">
    <property type="component" value="Unassembled WGS sequence"/>
</dbReference>
<comment type="caution">
    <text evidence="4">The sequence shown here is derived from an EMBL/GenBank/DDBJ whole genome shotgun (WGS) entry which is preliminary data.</text>
</comment>
<feature type="region of interest" description="Disordered" evidence="1">
    <location>
        <begin position="55"/>
        <end position="75"/>
    </location>
</feature>
<reference evidence="4 5" key="1">
    <citation type="submission" date="2019-07" db="EMBL/GenBank/DDBJ databases">
        <title>Draft genome assembly of a fouling barnacle, Amphibalanus amphitrite (Darwin, 1854): The first reference genome for Thecostraca.</title>
        <authorList>
            <person name="Kim W."/>
        </authorList>
    </citation>
    <scope>NUCLEOTIDE SEQUENCE [LARGE SCALE GENOMIC DNA]</scope>
    <source>
        <strain evidence="4">SNU_AA5</strain>
        <tissue evidence="4">Soma without cirri and trophi</tissue>
    </source>
</reference>
<evidence type="ECO:0000313" key="4">
    <source>
        <dbReference type="EMBL" id="KAF0300191.1"/>
    </source>
</evidence>
<dbReference type="InterPro" id="IPR001254">
    <property type="entry name" value="Trypsin_dom"/>
</dbReference>
<keyword evidence="5" id="KW-1185">Reference proteome</keyword>
<evidence type="ECO:0000256" key="1">
    <source>
        <dbReference type="SAM" id="MobiDB-lite"/>
    </source>
</evidence>
<name>A0A6A4WDW6_AMPAM</name>
<dbReference type="EMBL" id="VIIS01001281">
    <property type="protein sequence ID" value="KAF0300191.1"/>
    <property type="molecule type" value="Genomic_DNA"/>
</dbReference>
<dbReference type="InterPro" id="IPR009003">
    <property type="entry name" value="Peptidase_S1_PA"/>
</dbReference>